<keyword evidence="3" id="KW-1185">Reference proteome</keyword>
<organism evidence="2 3">
    <name type="scientific">Rhynchospora tenuis</name>
    <dbReference type="NCBI Taxonomy" id="198213"/>
    <lineage>
        <taxon>Eukaryota</taxon>
        <taxon>Viridiplantae</taxon>
        <taxon>Streptophyta</taxon>
        <taxon>Embryophyta</taxon>
        <taxon>Tracheophyta</taxon>
        <taxon>Spermatophyta</taxon>
        <taxon>Magnoliopsida</taxon>
        <taxon>Liliopsida</taxon>
        <taxon>Poales</taxon>
        <taxon>Cyperaceae</taxon>
        <taxon>Cyperoideae</taxon>
        <taxon>Rhynchosporeae</taxon>
        <taxon>Rhynchospora</taxon>
    </lineage>
</organism>
<dbReference type="Pfam" id="PF03478">
    <property type="entry name" value="Beta-prop_KIB1-4"/>
    <property type="match status" value="1"/>
</dbReference>
<dbReference type="EMBL" id="JAMRDG010000001">
    <property type="protein sequence ID" value="KAJ3703244.1"/>
    <property type="molecule type" value="Genomic_DNA"/>
</dbReference>
<dbReference type="PANTHER" id="PTHR44586">
    <property type="entry name" value="F-BOX DOMAIN CONTAINING PROTEIN, EXPRESSED"/>
    <property type="match status" value="1"/>
</dbReference>
<evidence type="ECO:0000313" key="2">
    <source>
        <dbReference type="EMBL" id="KAJ3703244.1"/>
    </source>
</evidence>
<protein>
    <recommendedName>
        <fullName evidence="1">KIB1-4 beta-propeller domain-containing protein</fullName>
    </recommendedName>
</protein>
<comment type="caution">
    <text evidence="2">The sequence shown here is derived from an EMBL/GenBank/DDBJ whole genome shotgun (WGS) entry which is preliminary data.</text>
</comment>
<dbReference type="Proteomes" id="UP001210211">
    <property type="component" value="Unassembled WGS sequence"/>
</dbReference>
<accession>A0AAD5ZSS0</accession>
<name>A0AAD5ZSS0_9POAL</name>
<gene>
    <name evidence="2" type="ORF">LUZ61_006949</name>
</gene>
<dbReference type="InterPro" id="IPR005174">
    <property type="entry name" value="KIB1-4_b-propeller"/>
</dbReference>
<reference evidence="2 3" key="1">
    <citation type="journal article" date="2022" name="Cell">
        <title>Repeat-based holocentromeres influence genome architecture and karyotype evolution.</title>
        <authorList>
            <person name="Hofstatter P.G."/>
            <person name="Thangavel G."/>
            <person name="Lux T."/>
            <person name="Neumann P."/>
            <person name="Vondrak T."/>
            <person name="Novak P."/>
            <person name="Zhang M."/>
            <person name="Costa L."/>
            <person name="Castellani M."/>
            <person name="Scott A."/>
            <person name="Toegelov H."/>
            <person name="Fuchs J."/>
            <person name="Mata-Sucre Y."/>
            <person name="Dias Y."/>
            <person name="Vanzela A.L.L."/>
            <person name="Huettel B."/>
            <person name="Almeida C.C.S."/>
            <person name="Simkova H."/>
            <person name="Souza G."/>
            <person name="Pedrosa-Harand A."/>
            <person name="Macas J."/>
            <person name="Mayer K.F.X."/>
            <person name="Houben A."/>
            <person name="Marques A."/>
        </authorList>
    </citation>
    <scope>NUCLEOTIDE SEQUENCE [LARGE SCALE GENOMIC DNA]</scope>
    <source>
        <strain evidence="2">RhyTen1mFocal</strain>
    </source>
</reference>
<feature type="domain" description="KIB1-4 beta-propeller" evidence="1">
    <location>
        <begin position="27"/>
        <end position="328"/>
    </location>
</feature>
<sequence length="359" mass="41258">MGNFGKHTPFLLTACNHNDKEKNGFTLYSISDRLHFEFDEPFLHKKLFIGSQHGWLTVLDLHCEPTLLNPLTGESISLPSITTFPKVRPHHSVNGNIISYFCRTNYRPESPFLDCTFDECSGEEVTFKKVLLSSNPSISSGNFFAAALVGHVFSHLMIAKPGVGRWNLLQEKEYWYMDIMFCQDNKLICLTNEGAIHEVELKDDDFLITEMAAPFIKDTSDFNMYLALDSAGRILVIYRTYEFITRPETSQVEVFRLSGSKGKKRKWERINSLDGQAIFVGTNALISLRKQDISGEVKPDTIYFTDEWWDLAGDDEEVNWPRDICAYDLMRNSIKPCCPEEHRRCSWPLPVWVHLPNHS</sequence>
<dbReference type="AlphaFoldDB" id="A0AAD5ZSS0"/>
<evidence type="ECO:0000259" key="1">
    <source>
        <dbReference type="Pfam" id="PF03478"/>
    </source>
</evidence>
<proteinExistence type="predicted"/>
<evidence type="ECO:0000313" key="3">
    <source>
        <dbReference type="Proteomes" id="UP001210211"/>
    </source>
</evidence>
<dbReference type="PANTHER" id="PTHR44586:SF25">
    <property type="entry name" value="(WILD MALAYSIAN BANANA) HYPOTHETICAL PROTEIN"/>
    <property type="match status" value="1"/>
</dbReference>